<reference evidence="7 8" key="1">
    <citation type="submission" date="2019-07" db="EMBL/GenBank/DDBJ databases">
        <title>De Novo Assembly of kiwifruit Actinidia rufa.</title>
        <authorList>
            <person name="Sugita-Konishi S."/>
            <person name="Sato K."/>
            <person name="Mori E."/>
            <person name="Abe Y."/>
            <person name="Kisaki G."/>
            <person name="Hamano K."/>
            <person name="Suezawa K."/>
            <person name="Otani M."/>
            <person name="Fukuda T."/>
            <person name="Manabe T."/>
            <person name="Gomi K."/>
            <person name="Tabuchi M."/>
            <person name="Akimitsu K."/>
            <person name="Kataoka I."/>
        </authorList>
    </citation>
    <scope>NUCLEOTIDE SEQUENCE [LARGE SCALE GENOMIC DNA]</scope>
    <source>
        <strain evidence="8">cv. Fuchu</strain>
    </source>
</reference>
<feature type="compositionally biased region" description="Polar residues" evidence="6">
    <location>
        <begin position="1"/>
        <end position="21"/>
    </location>
</feature>
<evidence type="ECO:0000256" key="5">
    <source>
        <dbReference type="SAM" id="Coils"/>
    </source>
</evidence>
<evidence type="ECO:0000313" key="8">
    <source>
        <dbReference type="Proteomes" id="UP000585474"/>
    </source>
</evidence>
<keyword evidence="2" id="KW-0539">Nucleus</keyword>
<evidence type="ECO:0000256" key="4">
    <source>
        <dbReference type="ARBA" id="ARBA00024208"/>
    </source>
</evidence>
<dbReference type="EMBL" id="BJWL01000029">
    <property type="protein sequence ID" value="GFZ21320.1"/>
    <property type="molecule type" value="Genomic_DNA"/>
</dbReference>
<name>A0A7J0HDW1_9ERIC</name>
<feature type="compositionally biased region" description="Basic and acidic residues" evidence="6">
    <location>
        <begin position="351"/>
        <end position="368"/>
    </location>
</feature>
<dbReference type="AlphaFoldDB" id="A0A7J0HDW1"/>
<feature type="region of interest" description="Disordered" evidence="6">
    <location>
        <begin position="349"/>
        <end position="372"/>
    </location>
</feature>
<dbReference type="InterPro" id="IPR040418">
    <property type="entry name" value="CRWN"/>
</dbReference>
<keyword evidence="8" id="KW-1185">Reference proteome</keyword>
<keyword evidence="1 5" id="KW-0175">Coiled coil</keyword>
<evidence type="ECO:0000313" key="7">
    <source>
        <dbReference type="EMBL" id="GFZ21320.1"/>
    </source>
</evidence>
<feature type="region of interest" description="Disordered" evidence="6">
    <location>
        <begin position="283"/>
        <end position="322"/>
    </location>
</feature>
<comment type="subcellular location">
    <subcellularLocation>
        <location evidence="3">Nucleus lamina</location>
    </subcellularLocation>
</comment>
<dbReference type="PANTHER" id="PTHR31908">
    <property type="entry name" value="PROTEIN CROWDED NUCLEI 4"/>
    <property type="match status" value="1"/>
</dbReference>
<dbReference type="PANTHER" id="PTHR31908:SF9">
    <property type="entry name" value="PROTEIN CROWDED NUCLEI 3"/>
    <property type="match status" value="1"/>
</dbReference>
<feature type="compositionally biased region" description="Basic residues" evidence="6">
    <location>
        <begin position="305"/>
        <end position="316"/>
    </location>
</feature>
<evidence type="ECO:0000256" key="1">
    <source>
        <dbReference type="ARBA" id="ARBA00023054"/>
    </source>
</evidence>
<accession>A0A7J0HDW1</accession>
<dbReference type="GO" id="GO:0005652">
    <property type="term" value="C:nuclear lamina"/>
    <property type="evidence" value="ECO:0007669"/>
    <property type="project" value="UniProtKB-SubCell"/>
</dbReference>
<organism evidence="7 8">
    <name type="scientific">Actinidia rufa</name>
    <dbReference type="NCBI Taxonomy" id="165716"/>
    <lineage>
        <taxon>Eukaryota</taxon>
        <taxon>Viridiplantae</taxon>
        <taxon>Streptophyta</taxon>
        <taxon>Embryophyta</taxon>
        <taxon>Tracheophyta</taxon>
        <taxon>Spermatophyta</taxon>
        <taxon>Magnoliopsida</taxon>
        <taxon>eudicotyledons</taxon>
        <taxon>Gunneridae</taxon>
        <taxon>Pentapetalae</taxon>
        <taxon>asterids</taxon>
        <taxon>Ericales</taxon>
        <taxon>Actinidiaceae</taxon>
        <taxon>Actinidia</taxon>
    </lineage>
</organism>
<gene>
    <name evidence="7" type="ORF">Acr_29g0004820</name>
</gene>
<feature type="compositionally biased region" description="Basic and acidic residues" evidence="6">
    <location>
        <begin position="284"/>
        <end position="298"/>
    </location>
</feature>
<feature type="coiled-coil region" evidence="5">
    <location>
        <begin position="73"/>
        <end position="114"/>
    </location>
</feature>
<evidence type="ECO:0000256" key="6">
    <source>
        <dbReference type="SAM" id="MobiDB-lite"/>
    </source>
</evidence>
<comment type="similarity">
    <text evidence="4">Belongs to the CRWN family.</text>
</comment>
<dbReference type="GO" id="GO:0006997">
    <property type="term" value="P:nucleus organization"/>
    <property type="evidence" value="ECO:0007669"/>
    <property type="project" value="InterPro"/>
</dbReference>
<dbReference type="OrthoDB" id="673795at2759"/>
<feature type="region of interest" description="Disordered" evidence="6">
    <location>
        <begin position="413"/>
        <end position="449"/>
    </location>
</feature>
<feature type="compositionally biased region" description="Basic and acidic residues" evidence="6">
    <location>
        <begin position="431"/>
        <end position="441"/>
    </location>
</feature>
<feature type="region of interest" description="Disordered" evidence="6">
    <location>
        <begin position="1"/>
        <end position="49"/>
    </location>
</feature>
<protein>
    <submittedName>
        <fullName evidence="7">Uncharacterized protein</fullName>
    </submittedName>
</protein>
<sequence length="457" mass="51532">MGWTQQHEQSALSGKSQSEGSQLLHEFESKSRDLETDFENRQEEMEKHVHDVRYLRGAVQREKDEIRSERCPMENENQEVTLKKKQLEAHQLKMHREIDELNVLSKTLKDQREQFVKERDGEPSNFPRLIVPTVDRINLKSDSGGHKSWIRKCTSTISKLSPTKMIRHDQNLESPLSAVEVNRAEKTAVPTMPVDVEEARGKSIAEEGQEPSGWIANDSFDFQQLPFGSVIGEVDIVHLSIDRLGSNQRKPGRKPKVGICRSLSVKAAVEDTKVILCKMLHVPRPNEDSRGDSDHVEKASCASARKQHRAQTKRRQTVAPRTLPLRSRQPSYLNIQLLHKMHFVTAAKASADIKKKKEKQDDDGRDKSVSFPEFPSEKVVRFKPATDDDVSADAAKLGENVGLSGEVNGISEYAKGDDFDDNSDAFDGVGDIDHVDDEPKHPGQGSTTKKLWKFFTA</sequence>
<proteinExistence type="inferred from homology"/>
<comment type="caution">
    <text evidence="7">The sequence shown here is derived from an EMBL/GenBank/DDBJ whole genome shotgun (WGS) entry which is preliminary data.</text>
</comment>
<dbReference type="Proteomes" id="UP000585474">
    <property type="component" value="Unassembled WGS sequence"/>
</dbReference>
<feature type="compositionally biased region" description="Basic and acidic residues" evidence="6">
    <location>
        <begin position="25"/>
        <end position="49"/>
    </location>
</feature>
<evidence type="ECO:0000256" key="3">
    <source>
        <dbReference type="ARBA" id="ARBA00024186"/>
    </source>
</evidence>
<evidence type="ECO:0000256" key="2">
    <source>
        <dbReference type="ARBA" id="ARBA00023242"/>
    </source>
</evidence>